<name>A0A1Q8R0N6_9FIRM</name>
<evidence type="ECO:0000313" key="8">
    <source>
        <dbReference type="Proteomes" id="UP000186102"/>
    </source>
</evidence>
<dbReference type="STRING" id="1888891.DSOL_0915"/>
<dbReference type="GO" id="GO:0032259">
    <property type="term" value="P:methylation"/>
    <property type="evidence" value="ECO:0007669"/>
    <property type="project" value="UniProtKB-KW"/>
</dbReference>
<comment type="similarity">
    <text evidence="1">Belongs to the N(4)/N(6)-methyltransferase family.</text>
</comment>
<evidence type="ECO:0000313" key="7">
    <source>
        <dbReference type="EMBL" id="OLN33188.1"/>
    </source>
</evidence>
<sequence>MPDHKTYLEPFFGSGAFLFNKGRSKNETVNDIDGNVVNLFRVIRERRNELLN</sequence>
<dbReference type="InterPro" id="IPR029063">
    <property type="entry name" value="SAM-dependent_MTases_sf"/>
</dbReference>
<keyword evidence="3" id="KW-0489">Methyltransferase</keyword>
<organism evidence="7 8">
    <name type="scientific">Desulfosporosinus metallidurans</name>
    <dbReference type="NCBI Taxonomy" id="1888891"/>
    <lineage>
        <taxon>Bacteria</taxon>
        <taxon>Bacillati</taxon>
        <taxon>Bacillota</taxon>
        <taxon>Clostridia</taxon>
        <taxon>Eubacteriales</taxon>
        <taxon>Desulfitobacteriaceae</taxon>
        <taxon>Desulfosporosinus</taxon>
    </lineage>
</organism>
<reference evidence="7 8" key="1">
    <citation type="submission" date="2016-09" db="EMBL/GenBank/DDBJ databases">
        <title>Complete genome of Desulfosporosinus sp. OL.</title>
        <authorList>
            <person name="Mardanov A."/>
            <person name="Beletsky A."/>
            <person name="Panova A."/>
            <person name="Karnachuk O."/>
            <person name="Ravin N."/>
        </authorList>
    </citation>
    <scope>NUCLEOTIDE SEQUENCE [LARGE SCALE GENOMIC DNA]</scope>
    <source>
        <strain evidence="7 8">OL</strain>
    </source>
</reference>
<dbReference type="EC" id="2.1.1.72" evidence="2"/>
<dbReference type="Gene3D" id="3.40.50.150">
    <property type="entry name" value="Vaccinia Virus protein VP39"/>
    <property type="match status" value="1"/>
</dbReference>
<dbReference type="InterPro" id="IPR012327">
    <property type="entry name" value="MeTrfase_D12"/>
</dbReference>
<dbReference type="Pfam" id="PF02086">
    <property type="entry name" value="MethyltransfD12"/>
    <property type="match status" value="1"/>
</dbReference>
<comment type="caution">
    <text evidence="7">The sequence shown here is derived from an EMBL/GenBank/DDBJ whole genome shotgun (WGS) entry which is preliminary data.</text>
</comment>
<evidence type="ECO:0000256" key="6">
    <source>
        <dbReference type="ARBA" id="ARBA00047942"/>
    </source>
</evidence>
<evidence type="ECO:0000256" key="4">
    <source>
        <dbReference type="ARBA" id="ARBA00022679"/>
    </source>
</evidence>
<keyword evidence="8" id="KW-1185">Reference proteome</keyword>
<dbReference type="GO" id="GO:0009007">
    <property type="term" value="F:site-specific DNA-methyltransferase (adenine-specific) activity"/>
    <property type="evidence" value="ECO:0007669"/>
    <property type="project" value="UniProtKB-EC"/>
</dbReference>
<evidence type="ECO:0000256" key="1">
    <source>
        <dbReference type="ARBA" id="ARBA00006594"/>
    </source>
</evidence>
<accession>A0A1Q8R0N6</accession>
<evidence type="ECO:0000256" key="5">
    <source>
        <dbReference type="ARBA" id="ARBA00022691"/>
    </source>
</evidence>
<comment type="catalytic activity">
    <reaction evidence="6">
        <text>a 2'-deoxyadenosine in DNA + S-adenosyl-L-methionine = an N(6)-methyl-2'-deoxyadenosine in DNA + S-adenosyl-L-homocysteine + H(+)</text>
        <dbReference type="Rhea" id="RHEA:15197"/>
        <dbReference type="Rhea" id="RHEA-COMP:12418"/>
        <dbReference type="Rhea" id="RHEA-COMP:12419"/>
        <dbReference type="ChEBI" id="CHEBI:15378"/>
        <dbReference type="ChEBI" id="CHEBI:57856"/>
        <dbReference type="ChEBI" id="CHEBI:59789"/>
        <dbReference type="ChEBI" id="CHEBI:90615"/>
        <dbReference type="ChEBI" id="CHEBI:90616"/>
        <dbReference type="EC" id="2.1.1.72"/>
    </reaction>
</comment>
<dbReference type="InterPro" id="IPR023095">
    <property type="entry name" value="Ade_MeTrfase_dom_2"/>
</dbReference>
<keyword evidence="5" id="KW-0949">S-adenosyl-L-methionine</keyword>
<dbReference type="Proteomes" id="UP000186102">
    <property type="component" value="Unassembled WGS sequence"/>
</dbReference>
<dbReference type="Gene3D" id="1.10.1020.10">
    <property type="entry name" value="Adenine-specific Methyltransferase, Domain 2"/>
    <property type="match status" value="1"/>
</dbReference>
<protein>
    <recommendedName>
        <fullName evidence="2">site-specific DNA-methyltransferase (adenine-specific)</fullName>
        <ecNumber evidence="2">2.1.1.72</ecNumber>
    </recommendedName>
</protein>
<proteinExistence type="inferred from homology"/>
<gene>
    <name evidence="7" type="ORF">DSOL_0915</name>
</gene>
<dbReference type="SUPFAM" id="SSF53335">
    <property type="entry name" value="S-adenosyl-L-methionine-dependent methyltransferases"/>
    <property type="match status" value="1"/>
</dbReference>
<dbReference type="EMBL" id="MLBF01000004">
    <property type="protein sequence ID" value="OLN33188.1"/>
    <property type="molecule type" value="Genomic_DNA"/>
</dbReference>
<keyword evidence="4" id="KW-0808">Transferase</keyword>
<evidence type="ECO:0000256" key="3">
    <source>
        <dbReference type="ARBA" id="ARBA00022603"/>
    </source>
</evidence>
<dbReference type="AlphaFoldDB" id="A0A1Q8R0N6"/>
<dbReference type="GO" id="GO:0009307">
    <property type="term" value="P:DNA restriction-modification system"/>
    <property type="evidence" value="ECO:0007669"/>
    <property type="project" value="InterPro"/>
</dbReference>
<evidence type="ECO:0000256" key="2">
    <source>
        <dbReference type="ARBA" id="ARBA00011900"/>
    </source>
</evidence>